<accession>A0AAV9NS04</accession>
<evidence type="ECO:0000313" key="1">
    <source>
        <dbReference type="EMBL" id="KAK5064726.1"/>
    </source>
</evidence>
<evidence type="ECO:0000313" key="2">
    <source>
        <dbReference type="Proteomes" id="UP001358417"/>
    </source>
</evidence>
<reference evidence="1 2" key="1">
    <citation type="submission" date="2023-08" db="EMBL/GenBank/DDBJ databases">
        <title>Black Yeasts Isolated from many extreme environments.</title>
        <authorList>
            <person name="Coleine C."/>
            <person name="Stajich J.E."/>
            <person name="Selbmann L."/>
        </authorList>
    </citation>
    <scope>NUCLEOTIDE SEQUENCE [LARGE SCALE GENOMIC DNA]</scope>
    <source>
        <strain evidence="1 2">CCFEE 5792</strain>
    </source>
</reference>
<keyword evidence="2" id="KW-1185">Reference proteome</keyword>
<dbReference type="RefSeq" id="XP_064712050.1">
    <property type="nucleotide sequence ID" value="XM_064844190.1"/>
</dbReference>
<sequence length="195" mass="22476">MDRPLRRDSFAPINPDIGLKVLDEHLLEERLEEPIFYEDQSPQHAQHCMSALSIHEDHEFEKVQHHKERTKVIDSHELSPDYLYYHLSKSGEDWSRAIKDTISAPVEHIEKKIRVKGSDGTVLEQRARMSTLRRNQILNAIDGANDREVGNTHWQVVYIKAKKVISGKKAKTVVVPEMDIILAKTKEPVETTPEI</sequence>
<proteinExistence type="predicted"/>
<comment type="caution">
    <text evidence="1">The sequence shown here is derived from an EMBL/GenBank/DDBJ whole genome shotgun (WGS) entry which is preliminary data.</text>
</comment>
<gene>
    <name evidence="1" type="ORF">LTR84_000560</name>
</gene>
<name>A0AAV9NS04_9EURO</name>
<dbReference type="AlphaFoldDB" id="A0AAV9NS04"/>
<organism evidence="1 2">
    <name type="scientific">Exophiala bonariae</name>
    <dbReference type="NCBI Taxonomy" id="1690606"/>
    <lineage>
        <taxon>Eukaryota</taxon>
        <taxon>Fungi</taxon>
        <taxon>Dikarya</taxon>
        <taxon>Ascomycota</taxon>
        <taxon>Pezizomycotina</taxon>
        <taxon>Eurotiomycetes</taxon>
        <taxon>Chaetothyriomycetidae</taxon>
        <taxon>Chaetothyriales</taxon>
        <taxon>Herpotrichiellaceae</taxon>
        <taxon>Exophiala</taxon>
    </lineage>
</organism>
<dbReference type="GeneID" id="89968782"/>
<dbReference type="Proteomes" id="UP001358417">
    <property type="component" value="Unassembled WGS sequence"/>
</dbReference>
<protein>
    <submittedName>
        <fullName evidence="1">Uncharacterized protein</fullName>
    </submittedName>
</protein>
<dbReference type="EMBL" id="JAVRRD010000001">
    <property type="protein sequence ID" value="KAK5064726.1"/>
    <property type="molecule type" value="Genomic_DNA"/>
</dbReference>